<dbReference type="Gene3D" id="3.30.565.10">
    <property type="entry name" value="Histidine kinase-like ATPase, C-terminal domain"/>
    <property type="match status" value="1"/>
</dbReference>
<evidence type="ECO:0000259" key="13">
    <source>
        <dbReference type="PROSITE" id="PS50885"/>
    </source>
</evidence>
<dbReference type="CDD" id="cd00075">
    <property type="entry name" value="HATPase"/>
    <property type="match status" value="1"/>
</dbReference>
<dbReference type="PROSITE" id="PS50109">
    <property type="entry name" value="HIS_KIN"/>
    <property type="match status" value="1"/>
</dbReference>
<feature type="transmembrane region" description="Helical" evidence="11">
    <location>
        <begin position="151"/>
        <end position="170"/>
    </location>
</feature>
<dbReference type="Proteomes" id="UP000266178">
    <property type="component" value="Unassembled WGS sequence"/>
</dbReference>
<keyword evidence="15" id="KW-1185">Reference proteome</keyword>
<dbReference type="InterPro" id="IPR050428">
    <property type="entry name" value="TCS_sensor_his_kinase"/>
</dbReference>
<dbReference type="InterPro" id="IPR036890">
    <property type="entry name" value="HATPase_C_sf"/>
</dbReference>
<dbReference type="SMART" id="SM00387">
    <property type="entry name" value="HATPase_c"/>
    <property type="match status" value="1"/>
</dbReference>
<dbReference type="PRINTS" id="PR00344">
    <property type="entry name" value="BCTRLSENSOR"/>
</dbReference>
<evidence type="ECO:0000256" key="7">
    <source>
        <dbReference type="ARBA" id="ARBA00022777"/>
    </source>
</evidence>
<organism evidence="14 15">
    <name type="scientific">Meiothermus granaticius NBRC 107808</name>
    <dbReference type="NCBI Taxonomy" id="1227551"/>
    <lineage>
        <taxon>Bacteria</taxon>
        <taxon>Thermotogati</taxon>
        <taxon>Deinococcota</taxon>
        <taxon>Deinococci</taxon>
        <taxon>Thermales</taxon>
        <taxon>Thermaceae</taxon>
        <taxon>Meiothermus</taxon>
    </lineage>
</organism>
<keyword evidence="5 14" id="KW-0808">Transferase</keyword>
<dbReference type="SMART" id="SM00304">
    <property type="entry name" value="HAMP"/>
    <property type="match status" value="1"/>
</dbReference>
<dbReference type="InterPro" id="IPR005467">
    <property type="entry name" value="His_kinase_dom"/>
</dbReference>
<dbReference type="GO" id="GO:0005886">
    <property type="term" value="C:plasma membrane"/>
    <property type="evidence" value="ECO:0007669"/>
    <property type="project" value="TreeGrafter"/>
</dbReference>
<name>A0A399FCQ9_9DEIN</name>
<evidence type="ECO:0000256" key="2">
    <source>
        <dbReference type="ARBA" id="ARBA00004370"/>
    </source>
</evidence>
<dbReference type="Gene3D" id="1.10.287.130">
    <property type="match status" value="1"/>
</dbReference>
<dbReference type="PANTHER" id="PTHR45436">
    <property type="entry name" value="SENSOR HISTIDINE KINASE YKOH"/>
    <property type="match status" value="1"/>
</dbReference>
<evidence type="ECO:0000256" key="10">
    <source>
        <dbReference type="ARBA" id="ARBA00023136"/>
    </source>
</evidence>
<evidence type="ECO:0000256" key="5">
    <source>
        <dbReference type="ARBA" id="ARBA00022679"/>
    </source>
</evidence>
<evidence type="ECO:0000313" key="15">
    <source>
        <dbReference type="Proteomes" id="UP000266178"/>
    </source>
</evidence>
<evidence type="ECO:0000256" key="8">
    <source>
        <dbReference type="ARBA" id="ARBA00022989"/>
    </source>
</evidence>
<evidence type="ECO:0000313" key="14">
    <source>
        <dbReference type="EMBL" id="RIH93109.1"/>
    </source>
</evidence>
<dbReference type="Gene3D" id="6.10.340.10">
    <property type="match status" value="1"/>
</dbReference>
<evidence type="ECO:0000256" key="11">
    <source>
        <dbReference type="SAM" id="Phobius"/>
    </source>
</evidence>
<dbReference type="SUPFAM" id="SSF55874">
    <property type="entry name" value="ATPase domain of HSP90 chaperone/DNA topoisomerase II/histidine kinase"/>
    <property type="match status" value="1"/>
</dbReference>
<dbReference type="SMART" id="SM00388">
    <property type="entry name" value="HisKA"/>
    <property type="match status" value="1"/>
</dbReference>
<dbReference type="OrthoDB" id="9813151at2"/>
<dbReference type="InterPro" id="IPR003660">
    <property type="entry name" value="HAMP_dom"/>
</dbReference>
<dbReference type="SUPFAM" id="SSF47384">
    <property type="entry name" value="Homodimeric domain of signal transducing histidine kinase"/>
    <property type="match status" value="1"/>
</dbReference>
<dbReference type="CDD" id="cd00082">
    <property type="entry name" value="HisKA"/>
    <property type="match status" value="1"/>
</dbReference>
<keyword evidence="10 11" id="KW-0472">Membrane</keyword>
<dbReference type="Pfam" id="PF02518">
    <property type="entry name" value="HATPase_c"/>
    <property type="match status" value="1"/>
</dbReference>
<keyword evidence="8 11" id="KW-1133">Transmembrane helix</keyword>
<dbReference type="InterPro" id="IPR003594">
    <property type="entry name" value="HATPase_dom"/>
</dbReference>
<keyword evidence="9" id="KW-0902">Two-component regulatory system</keyword>
<dbReference type="PANTHER" id="PTHR45436:SF5">
    <property type="entry name" value="SENSOR HISTIDINE KINASE TRCS"/>
    <property type="match status" value="1"/>
</dbReference>
<evidence type="ECO:0000256" key="9">
    <source>
        <dbReference type="ARBA" id="ARBA00023012"/>
    </source>
</evidence>
<dbReference type="InterPro" id="IPR036097">
    <property type="entry name" value="HisK_dim/P_sf"/>
</dbReference>
<dbReference type="RefSeq" id="WP_119356422.1">
    <property type="nucleotide sequence ID" value="NZ_BJXM01000018.1"/>
</dbReference>
<dbReference type="PROSITE" id="PS50885">
    <property type="entry name" value="HAMP"/>
    <property type="match status" value="1"/>
</dbReference>
<comment type="caution">
    <text evidence="14">The sequence shown here is derived from an EMBL/GenBank/DDBJ whole genome shotgun (WGS) entry which is preliminary data.</text>
</comment>
<reference evidence="14 15" key="1">
    <citation type="submission" date="2018-08" db="EMBL/GenBank/DDBJ databases">
        <title>Meiothermus granaticius genome AF-68 sequencing project.</title>
        <authorList>
            <person name="Da Costa M.S."/>
            <person name="Albuquerque L."/>
            <person name="Raposo P."/>
            <person name="Froufe H.J.C."/>
            <person name="Barroso C.S."/>
            <person name="Egas C."/>
        </authorList>
    </citation>
    <scope>NUCLEOTIDE SEQUENCE [LARGE SCALE GENOMIC DNA]</scope>
    <source>
        <strain evidence="14 15">AF-68</strain>
    </source>
</reference>
<proteinExistence type="predicted"/>
<accession>A0A399FCQ9</accession>
<evidence type="ECO:0000256" key="6">
    <source>
        <dbReference type="ARBA" id="ARBA00022692"/>
    </source>
</evidence>
<evidence type="ECO:0000256" key="4">
    <source>
        <dbReference type="ARBA" id="ARBA00022553"/>
    </source>
</evidence>
<dbReference type="Pfam" id="PF00512">
    <property type="entry name" value="HisKA"/>
    <property type="match status" value="1"/>
</dbReference>
<evidence type="ECO:0000259" key="12">
    <source>
        <dbReference type="PROSITE" id="PS50109"/>
    </source>
</evidence>
<evidence type="ECO:0000256" key="3">
    <source>
        <dbReference type="ARBA" id="ARBA00012438"/>
    </source>
</evidence>
<keyword evidence="4" id="KW-0597">Phosphoprotein</keyword>
<dbReference type="InterPro" id="IPR003661">
    <property type="entry name" value="HisK_dim/P_dom"/>
</dbReference>
<keyword evidence="7 14" id="KW-0418">Kinase</keyword>
<feature type="transmembrane region" description="Helical" evidence="11">
    <location>
        <begin position="121"/>
        <end position="139"/>
    </location>
</feature>
<dbReference type="InterPro" id="IPR004358">
    <property type="entry name" value="Sig_transdc_His_kin-like_C"/>
</dbReference>
<gene>
    <name evidence="14" type="primary">tcrY_2</name>
    <name evidence="14" type="ORF">Mgrana_00907</name>
</gene>
<feature type="domain" description="Histidine kinase" evidence="12">
    <location>
        <begin position="234"/>
        <end position="434"/>
    </location>
</feature>
<sequence length="434" mass="47219">MSLRLRLTLFSALLVGLVVGAAGLWLRVGLEQRLLAGLDRELSRALSLARPLVGRDPLEGDVRLLPDQSLEVLPRLLPELTLILTGSGGVQDALGRLPEPSLLRRLAQAREGYFTLEGHRLLGAPVGPGLYLLAALPLTSVNEALRSLDSLLWLLLPGAVLLAFGLGYLLNTRALAPADRLTRSALRLAEQHNWQARLPEPKSHDELWRLSRAVNRLLEALQTVIERERRFSQDASHALRTPLTVLLGRLEQMPPSPPVQEARRGAEDLRELVEKLLLLSRAEAGGLRPEPLELDALAFDSAEGLRPLFERKGLALTLELPPEPLRVQADPTALRAALQALLENALKFTPAGRVGVRVWREGSLGCLEVWDTGPGVQGPTEGLFERFRQGPHASEGSGLGLALVAAVVRWHGGRVWAQNRAEGGARVGFALPLG</sequence>
<protein>
    <recommendedName>
        <fullName evidence="3">histidine kinase</fullName>
        <ecNumber evidence="3">2.7.13.3</ecNumber>
    </recommendedName>
</protein>
<keyword evidence="6 11" id="KW-0812">Transmembrane</keyword>
<comment type="subcellular location">
    <subcellularLocation>
        <location evidence="2">Membrane</location>
    </subcellularLocation>
</comment>
<evidence type="ECO:0000256" key="1">
    <source>
        <dbReference type="ARBA" id="ARBA00000085"/>
    </source>
</evidence>
<dbReference type="Pfam" id="PF00672">
    <property type="entry name" value="HAMP"/>
    <property type="match status" value="1"/>
</dbReference>
<dbReference type="EC" id="2.7.13.3" evidence="3"/>
<dbReference type="EMBL" id="QWLB01000009">
    <property type="protein sequence ID" value="RIH93109.1"/>
    <property type="molecule type" value="Genomic_DNA"/>
</dbReference>
<dbReference type="GO" id="GO:0000155">
    <property type="term" value="F:phosphorelay sensor kinase activity"/>
    <property type="evidence" value="ECO:0007669"/>
    <property type="project" value="InterPro"/>
</dbReference>
<dbReference type="AlphaFoldDB" id="A0A399FCQ9"/>
<comment type="catalytic activity">
    <reaction evidence="1">
        <text>ATP + protein L-histidine = ADP + protein N-phospho-L-histidine.</text>
        <dbReference type="EC" id="2.7.13.3"/>
    </reaction>
</comment>
<feature type="domain" description="HAMP" evidence="13">
    <location>
        <begin position="172"/>
        <end position="226"/>
    </location>
</feature>